<sequence length="158" mass="18164">MPWFVLITQPNSEKKVESRLQKMGIKAYCPTRTEYRQWSDRIKKVRIPLLPSMILVNIEAAERSIVFNAPGVLRYLFWMGKPAIVHKHEVEALEEISEKGREILAVEKIEEGDEIKINNFGTEVKEGVVQKVSGNQCWIALKNLGFIIKLNTKVSNEK</sequence>
<dbReference type="RefSeq" id="WP_101334673.1">
    <property type="nucleotide sequence ID" value="NZ_PJNI01000009.1"/>
</dbReference>
<proteinExistence type="predicted"/>
<feature type="domain" description="NusG-like N-terminal" evidence="2">
    <location>
        <begin position="2"/>
        <end position="93"/>
    </location>
</feature>
<dbReference type="InterPro" id="IPR036735">
    <property type="entry name" value="NGN_dom_sf"/>
</dbReference>
<dbReference type="InterPro" id="IPR006645">
    <property type="entry name" value="NGN-like_dom"/>
</dbReference>
<dbReference type="AlphaFoldDB" id="A0A2I0R1P8"/>
<keyword evidence="4" id="KW-1185">Reference proteome</keyword>
<protein>
    <submittedName>
        <fullName evidence="3">Transcriptional elongation/antitermination factor NusG-like protein</fullName>
    </submittedName>
</protein>
<dbReference type="OrthoDB" id="9796143at2"/>
<comment type="caution">
    <text evidence="3">The sequence shown here is derived from an EMBL/GenBank/DDBJ whole genome shotgun (WGS) entry which is preliminary data.</text>
</comment>
<dbReference type="SUPFAM" id="SSF82679">
    <property type="entry name" value="N-utilization substance G protein NusG, N-terminal domain"/>
    <property type="match status" value="1"/>
</dbReference>
<reference evidence="3 4" key="1">
    <citation type="submission" date="2017-12" db="EMBL/GenBank/DDBJ databases">
        <title>The draft genome sequence of Brumimicrobium saltpan LHR20.</title>
        <authorList>
            <person name="Do Z.-J."/>
            <person name="Luo H.-R."/>
        </authorList>
    </citation>
    <scope>NUCLEOTIDE SEQUENCE [LARGE SCALE GENOMIC DNA]</scope>
    <source>
        <strain evidence="3 4">LHR20</strain>
    </source>
</reference>
<name>A0A2I0R1P8_9FLAO</name>
<dbReference type="Gene3D" id="3.30.70.940">
    <property type="entry name" value="NusG, N-terminal domain"/>
    <property type="match status" value="1"/>
</dbReference>
<dbReference type="NCBIfam" id="NF033644">
    <property type="entry name" value="antiterm_UpxY"/>
    <property type="match status" value="1"/>
</dbReference>
<dbReference type="GO" id="GO:0006354">
    <property type="term" value="P:DNA-templated transcription elongation"/>
    <property type="evidence" value="ECO:0007669"/>
    <property type="project" value="InterPro"/>
</dbReference>
<dbReference type="EMBL" id="PJNI01000009">
    <property type="protein sequence ID" value="PKR80503.1"/>
    <property type="molecule type" value="Genomic_DNA"/>
</dbReference>
<dbReference type="Proteomes" id="UP000236654">
    <property type="component" value="Unassembled WGS sequence"/>
</dbReference>
<evidence type="ECO:0000313" key="3">
    <source>
        <dbReference type="EMBL" id="PKR80503.1"/>
    </source>
</evidence>
<organism evidence="3 4">
    <name type="scientific">Brumimicrobium salinarum</name>
    <dbReference type="NCBI Taxonomy" id="2058658"/>
    <lineage>
        <taxon>Bacteria</taxon>
        <taxon>Pseudomonadati</taxon>
        <taxon>Bacteroidota</taxon>
        <taxon>Flavobacteriia</taxon>
        <taxon>Flavobacteriales</taxon>
        <taxon>Crocinitomicaceae</taxon>
        <taxon>Brumimicrobium</taxon>
    </lineage>
</organism>
<gene>
    <name evidence="3" type="ORF">CW751_09000</name>
</gene>
<dbReference type="Pfam" id="PF02357">
    <property type="entry name" value="NusG"/>
    <property type="match status" value="1"/>
</dbReference>
<accession>A0A2I0R1P8</accession>
<evidence type="ECO:0000256" key="1">
    <source>
        <dbReference type="ARBA" id="ARBA00023163"/>
    </source>
</evidence>
<dbReference type="CDD" id="cd09895">
    <property type="entry name" value="NGN_SP_UpxY"/>
    <property type="match status" value="1"/>
</dbReference>
<evidence type="ECO:0000259" key="2">
    <source>
        <dbReference type="Pfam" id="PF02357"/>
    </source>
</evidence>
<evidence type="ECO:0000313" key="4">
    <source>
        <dbReference type="Proteomes" id="UP000236654"/>
    </source>
</evidence>
<keyword evidence="1" id="KW-0804">Transcription</keyword>